<reference evidence="1 2" key="1">
    <citation type="submission" date="2015-04" db="EMBL/GenBank/DDBJ databases">
        <authorList>
            <person name="Heijne W.H."/>
            <person name="Fedorova N.D."/>
            <person name="Nierman W.C."/>
            <person name="Vollebregt A.W."/>
            <person name="Zhao Z."/>
            <person name="Wu L."/>
            <person name="Kumar M."/>
            <person name="Stam H."/>
            <person name="van den Berg M.A."/>
            <person name="Pel H.J."/>
        </authorList>
    </citation>
    <scope>NUCLEOTIDE SEQUENCE [LARGE SCALE GENOMIC DNA]</scope>
    <source>
        <strain evidence="1 2">CBS 393.64</strain>
    </source>
</reference>
<protein>
    <submittedName>
        <fullName evidence="1">Uncharacterized protein</fullName>
    </submittedName>
</protein>
<evidence type="ECO:0000313" key="1">
    <source>
        <dbReference type="EMBL" id="KKA20726.1"/>
    </source>
</evidence>
<dbReference type="AlphaFoldDB" id="A0A0F4YSB2"/>
<name>A0A0F4YSB2_RASE3</name>
<proteinExistence type="predicted"/>
<evidence type="ECO:0000313" key="2">
    <source>
        <dbReference type="Proteomes" id="UP000053958"/>
    </source>
</evidence>
<dbReference type="GeneID" id="25317609"/>
<dbReference type="RefSeq" id="XP_013327338.1">
    <property type="nucleotide sequence ID" value="XM_013471884.1"/>
</dbReference>
<dbReference type="Proteomes" id="UP000053958">
    <property type="component" value="Unassembled WGS sequence"/>
</dbReference>
<comment type="caution">
    <text evidence="1">The sequence shown here is derived from an EMBL/GenBank/DDBJ whole genome shotgun (WGS) entry which is preliminary data.</text>
</comment>
<gene>
    <name evidence="1" type="ORF">T310_5264</name>
</gene>
<organism evidence="1 2">
    <name type="scientific">Rasamsonia emersonii (strain ATCC 16479 / CBS 393.64 / IMI 116815)</name>
    <dbReference type="NCBI Taxonomy" id="1408163"/>
    <lineage>
        <taxon>Eukaryota</taxon>
        <taxon>Fungi</taxon>
        <taxon>Dikarya</taxon>
        <taxon>Ascomycota</taxon>
        <taxon>Pezizomycotina</taxon>
        <taxon>Eurotiomycetes</taxon>
        <taxon>Eurotiomycetidae</taxon>
        <taxon>Eurotiales</taxon>
        <taxon>Trichocomaceae</taxon>
        <taxon>Rasamsonia</taxon>
    </lineage>
</organism>
<dbReference type="OrthoDB" id="4526849at2759"/>
<accession>A0A0F4YSB2</accession>
<dbReference type="EMBL" id="LASV01000237">
    <property type="protein sequence ID" value="KKA20726.1"/>
    <property type="molecule type" value="Genomic_DNA"/>
</dbReference>
<sequence length="204" mass="23007">MNNITFPRDPAILFGGTEYRFVVHSRDHQMKIRLGTKATVTSKNDGGLFLVRQGFYTGSMRHGTIPVMSFEARRRHAGGIRRPAGEPEAFSPDILAQEVSELLGQAMEQAAQLGPWSDREAFVLSIHGTRLRLIAAHFTAKYLSCVNSATMPTTEHLWVRRSKWFDLKLVAERPGALKLCMGIYEYLRRGNAEVAQLQKVFEET</sequence>
<keyword evidence="2" id="KW-1185">Reference proteome</keyword>